<dbReference type="Pfam" id="PF14213">
    <property type="entry name" value="DUF4325"/>
    <property type="match status" value="1"/>
</dbReference>
<name>A0A377JT71_9HELI</name>
<dbReference type="InterPro" id="IPR025474">
    <property type="entry name" value="DUF4325"/>
</dbReference>
<reference evidence="2 3" key="1">
    <citation type="submission" date="2018-06" db="EMBL/GenBank/DDBJ databases">
        <authorList>
            <consortium name="Pathogen Informatics"/>
            <person name="Doyle S."/>
        </authorList>
    </citation>
    <scope>NUCLEOTIDE SEQUENCE [LARGE SCALE GENOMIC DNA]</scope>
    <source>
        <strain evidence="2 3">NCTC12219</strain>
    </source>
</reference>
<sequence>MKLMQQTVNVQDVCGHYDFLGSRDSGEKLHTKIVELLNSQENKDVKLGLDFNGVNRVSHSFADEVFGLMASRFGVNFIQNHIDLRNASGHIKTMCNFAIKERLKKQKVEKREN</sequence>
<dbReference type="EMBL" id="UGHX01000001">
    <property type="protein sequence ID" value="STP11148.1"/>
    <property type="molecule type" value="Genomic_DNA"/>
</dbReference>
<dbReference type="Proteomes" id="UP000255103">
    <property type="component" value="Unassembled WGS sequence"/>
</dbReference>
<organism evidence="2 3">
    <name type="scientific">Helicobacter cinaedi</name>
    <dbReference type="NCBI Taxonomy" id="213"/>
    <lineage>
        <taxon>Bacteria</taxon>
        <taxon>Pseudomonadati</taxon>
        <taxon>Campylobacterota</taxon>
        <taxon>Epsilonproteobacteria</taxon>
        <taxon>Campylobacterales</taxon>
        <taxon>Helicobacteraceae</taxon>
        <taxon>Helicobacter</taxon>
    </lineage>
</organism>
<evidence type="ECO:0000313" key="3">
    <source>
        <dbReference type="Proteomes" id="UP000255103"/>
    </source>
</evidence>
<accession>A0A377JT71</accession>
<dbReference type="AlphaFoldDB" id="A0A377JT71"/>
<protein>
    <recommendedName>
        <fullName evidence="1">DUF4325 domain-containing protein</fullName>
    </recommendedName>
</protein>
<proteinExistence type="predicted"/>
<feature type="domain" description="DUF4325" evidence="1">
    <location>
        <begin position="25"/>
        <end position="90"/>
    </location>
</feature>
<evidence type="ECO:0000259" key="1">
    <source>
        <dbReference type="Pfam" id="PF14213"/>
    </source>
</evidence>
<evidence type="ECO:0000313" key="2">
    <source>
        <dbReference type="EMBL" id="STP11148.1"/>
    </source>
</evidence>
<gene>
    <name evidence="2" type="ORF">NCTC12219_01031</name>
</gene>